<comment type="caution">
    <text evidence="5">The sequence shown here is derived from an EMBL/GenBank/DDBJ whole genome shotgun (WGS) entry which is preliminary data.</text>
</comment>
<accession>A0AAE3ER16</accession>
<dbReference type="Pfam" id="PF12833">
    <property type="entry name" value="HTH_18"/>
    <property type="match status" value="1"/>
</dbReference>
<keyword evidence="1" id="KW-0805">Transcription regulation</keyword>
<feature type="domain" description="HTH araC/xylS-type" evidence="4">
    <location>
        <begin position="95"/>
        <end position="193"/>
    </location>
</feature>
<dbReference type="AlphaFoldDB" id="A0AAE3ER16"/>
<keyword evidence="3" id="KW-0804">Transcription</keyword>
<dbReference type="PANTHER" id="PTHR43280">
    <property type="entry name" value="ARAC-FAMILY TRANSCRIPTIONAL REGULATOR"/>
    <property type="match status" value="1"/>
</dbReference>
<dbReference type="RefSeq" id="WP_237240139.1">
    <property type="nucleotide sequence ID" value="NZ_JAKKDU010000011.1"/>
</dbReference>
<dbReference type="PANTHER" id="PTHR43280:SF28">
    <property type="entry name" value="HTH-TYPE TRANSCRIPTIONAL ACTIVATOR RHAS"/>
    <property type="match status" value="1"/>
</dbReference>
<dbReference type="GO" id="GO:0003700">
    <property type="term" value="F:DNA-binding transcription factor activity"/>
    <property type="evidence" value="ECO:0007669"/>
    <property type="project" value="InterPro"/>
</dbReference>
<dbReference type="Gene3D" id="1.10.10.60">
    <property type="entry name" value="Homeodomain-like"/>
    <property type="match status" value="2"/>
</dbReference>
<evidence type="ECO:0000256" key="2">
    <source>
        <dbReference type="ARBA" id="ARBA00023125"/>
    </source>
</evidence>
<dbReference type="InterPro" id="IPR018060">
    <property type="entry name" value="HTH_AraC"/>
</dbReference>
<dbReference type="PROSITE" id="PS01124">
    <property type="entry name" value="HTH_ARAC_FAMILY_2"/>
    <property type="match status" value="1"/>
</dbReference>
<evidence type="ECO:0000256" key="3">
    <source>
        <dbReference type="ARBA" id="ARBA00023163"/>
    </source>
</evidence>
<reference evidence="5" key="1">
    <citation type="submission" date="2022-01" db="EMBL/GenBank/DDBJ databases">
        <title>Draft genome sequence of Sabulilitoribacter arenilitoris KCTC 52401.</title>
        <authorList>
            <person name="Oh J.-S."/>
        </authorList>
    </citation>
    <scope>NUCLEOTIDE SEQUENCE</scope>
    <source>
        <strain evidence="5">HMF6543</strain>
    </source>
</reference>
<evidence type="ECO:0000313" key="5">
    <source>
        <dbReference type="EMBL" id="MCF7568804.1"/>
    </source>
</evidence>
<protein>
    <submittedName>
        <fullName evidence="5">AraC family transcriptional regulator</fullName>
    </submittedName>
</protein>
<sequence>MHGFRNHVFTLDADQNDKCLIYRILELNPDMGLSDPNPQKYDNLNYLDRCKKTESEKPLSNTFESQGILLQLFSRFKPLSQENNDYNDTSSRRIIQTIQYINNNLNKNLSVKLLAQEACLTPDYFSRLFLQVTKSRPIEFIQRKRIENVQLLLITTNHSLEKIAELSGLSNSSYLIRLFKRYTGTVPGKWKDHYQKEKNLFFQP</sequence>
<evidence type="ECO:0000313" key="6">
    <source>
        <dbReference type="Proteomes" id="UP001199795"/>
    </source>
</evidence>
<keyword evidence="6" id="KW-1185">Reference proteome</keyword>
<gene>
    <name evidence="5" type="ORF">L3X37_10575</name>
</gene>
<proteinExistence type="predicted"/>
<organism evidence="5 6">
    <name type="scientific">Wocania arenilitoris</name>
    <dbReference type="NCBI Taxonomy" id="2044858"/>
    <lineage>
        <taxon>Bacteria</taxon>
        <taxon>Pseudomonadati</taxon>
        <taxon>Bacteroidota</taxon>
        <taxon>Flavobacteriia</taxon>
        <taxon>Flavobacteriales</taxon>
        <taxon>Flavobacteriaceae</taxon>
        <taxon>Wocania</taxon>
    </lineage>
</organism>
<dbReference type="GO" id="GO:0043565">
    <property type="term" value="F:sequence-specific DNA binding"/>
    <property type="evidence" value="ECO:0007669"/>
    <property type="project" value="InterPro"/>
</dbReference>
<keyword evidence="2" id="KW-0238">DNA-binding</keyword>
<dbReference type="SMART" id="SM00342">
    <property type="entry name" value="HTH_ARAC"/>
    <property type="match status" value="1"/>
</dbReference>
<evidence type="ECO:0000256" key="1">
    <source>
        <dbReference type="ARBA" id="ARBA00023015"/>
    </source>
</evidence>
<dbReference type="InterPro" id="IPR009057">
    <property type="entry name" value="Homeodomain-like_sf"/>
</dbReference>
<dbReference type="SUPFAM" id="SSF46689">
    <property type="entry name" value="Homeodomain-like"/>
    <property type="match status" value="2"/>
</dbReference>
<evidence type="ECO:0000259" key="4">
    <source>
        <dbReference type="PROSITE" id="PS01124"/>
    </source>
</evidence>
<dbReference type="EMBL" id="JAKKDU010000011">
    <property type="protein sequence ID" value="MCF7568804.1"/>
    <property type="molecule type" value="Genomic_DNA"/>
</dbReference>
<dbReference type="Proteomes" id="UP001199795">
    <property type="component" value="Unassembled WGS sequence"/>
</dbReference>
<name>A0AAE3ER16_9FLAO</name>